<reference evidence="1" key="1">
    <citation type="submission" date="2020-01" db="EMBL/GenBank/DDBJ databases">
        <authorList>
            <consortium name="DOE Joint Genome Institute"/>
            <person name="Haridas S."/>
            <person name="Albert R."/>
            <person name="Binder M."/>
            <person name="Bloem J."/>
            <person name="Labutti K."/>
            <person name="Salamov A."/>
            <person name="Andreopoulos B."/>
            <person name="Baker S.E."/>
            <person name="Barry K."/>
            <person name="Bills G."/>
            <person name="Bluhm B.H."/>
            <person name="Cannon C."/>
            <person name="Castanera R."/>
            <person name="Culley D.E."/>
            <person name="Daum C."/>
            <person name="Ezra D."/>
            <person name="Gonzalez J.B."/>
            <person name="Henrissat B."/>
            <person name="Kuo A."/>
            <person name="Liang C."/>
            <person name="Lipzen A."/>
            <person name="Lutzoni F."/>
            <person name="Magnuson J."/>
            <person name="Mondo S."/>
            <person name="Nolan M."/>
            <person name="Ohm R."/>
            <person name="Pangilinan J."/>
            <person name="Park H.-J."/>
            <person name="Ramirez L."/>
            <person name="Alfaro M."/>
            <person name="Sun H."/>
            <person name="Tritt A."/>
            <person name="Yoshinaga Y."/>
            <person name="Zwiers L.-H."/>
            <person name="Turgeon B.G."/>
            <person name="Goodwin S.B."/>
            <person name="Spatafora J.W."/>
            <person name="Crous P.W."/>
            <person name="Grigoriev I.V."/>
        </authorList>
    </citation>
    <scope>NUCLEOTIDE SEQUENCE</scope>
    <source>
        <strain evidence="1">P77</strain>
    </source>
</reference>
<proteinExistence type="predicted"/>
<dbReference type="Proteomes" id="UP000800040">
    <property type="component" value="Unassembled WGS sequence"/>
</dbReference>
<evidence type="ECO:0000313" key="1">
    <source>
        <dbReference type="EMBL" id="KAF1828088.1"/>
    </source>
</evidence>
<evidence type="ECO:0000313" key="2">
    <source>
        <dbReference type="Proteomes" id="UP000800040"/>
    </source>
</evidence>
<organism evidence="1 2">
    <name type="scientific">Decorospora gaudefroyi</name>
    <dbReference type="NCBI Taxonomy" id="184978"/>
    <lineage>
        <taxon>Eukaryota</taxon>
        <taxon>Fungi</taxon>
        <taxon>Dikarya</taxon>
        <taxon>Ascomycota</taxon>
        <taxon>Pezizomycotina</taxon>
        <taxon>Dothideomycetes</taxon>
        <taxon>Pleosporomycetidae</taxon>
        <taxon>Pleosporales</taxon>
        <taxon>Pleosporineae</taxon>
        <taxon>Pleosporaceae</taxon>
        <taxon>Decorospora</taxon>
    </lineage>
</organism>
<sequence length="65" mass="7674">LRGLYLDRIIIVIIKPLYTIDRDFTTKEKDELRFNAKKKEVLTKNNKINFNSYVITIDSNTISLL</sequence>
<gene>
    <name evidence="1" type="ORF">BDW02DRAFT_513275</name>
</gene>
<feature type="non-terminal residue" evidence="1">
    <location>
        <position position="1"/>
    </location>
</feature>
<name>A0A6A5JV14_9PLEO</name>
<keyword evidence="2" id="KW-1185">Reference proteome</keyword>
<accession>A0A6A5JV14</accession>
<protein>
    <submittedName>
        <fullName evidence="1">Uncharacterized protein</fullName>
    </submittedName>
</protein>
<dbReference type="AlphaFoldDB" id="A0A6A5JV14"/>
<dbReference type="EMBL" id="ML975686">
    <property type="protein sequence ID" value="KAF1828088.1"/>
    <property type="molecule type" value="Genomic_DNA"/>
</dbReference>